<name>A7SK38_NEMVE</name>
<accession>A7SK38</accession>
<dbReference type="STRING" id="45351.A7SK38"/>
<evidence type="ECO:0000259" key="5">
    <source>
        <dbReference type="Pfam" id="PF00728"/>
    </source>
</evidence>
<dbReference type="PANTHER" id="PTHR21040:SF8">
    <property type="entry name" value="BCDNA.GH04120"/>
    <property type="match status" value="1"/>
</dbReference>
<dbReference type="Proteomes" id="UP000001593">
    <property type="component" value="Unassembled WGS sequence"/>
</dbReference>
<keyword evidence="4" id="KW-0378">Hydrolase</keyword>
<dbReference type="SUPFAM" id="SSF51445">
    <property type="entry name" value="(Trans)glycosidases"/>
    <property type="match status" value="1"/>
</dbReference>
<proteinExistence type="inferred from homology"/>
<dbReference type="InParanoid" id="A7SK38"/>
<organism evidence="6 7">
    <name type="scientific">Nematostella vectensis</name>
    <name type="common">Starlet sea anemone</name>
    <dbReference type="NCBI Taxonomy" id="45351"/>
    <lineage>
        <taxon>Eukaryota</taxon>
        <taxon>Metazoa</taxon>
        <taxon>Cnidaria</taxon>
        <taxon>Anthozoa</taxon>
        <taxon>Hexacorallia</taxon>
        <taxon>Actiniaria</taxon>
        <taxon>Edwardsiidae</taxon>
        <taxon>Nematostella</taxon>
    </lineage>
</organism>
<dbReference type="AlphaFoldDB" id="A7SK38"/>
<evidence type="ECO:0000256" key="2">
    <source>
        <dbReference type="ARBA" id="ARBA00006285"/>
    </source>
</evidence>
<evidence type="ECO:0000256" key="4">
    <source>
        <dbReference type="ARBA" id="ARBA00022801"/>
    </source>
</evidence>
<dbReference type="Gene3D" id="3.20.20.80">
    <property type="entry name" value="Glycosidases"/>
    <property type="match status" value="1"/>
</dbReference>
<comment type="similarity">
    <text evidence="2">Belongs to the glycosyl hydrolase 20 family.</text>
</comment>
<dbReference type="FunCoup" id="A7SK38">
    <property type="interactions" value="23"/>
</dbReference>
<dbReference type="GO" id="GO:0004563">
    <property type="term" value="F:beta-N-acetylhexosaminidase activity"/>
    <property type="evidence" value="ECO:0007669"/>
    <property type="project" value="UniProtKB-EC"/>
</dbReference>
<dbReference type="EC" id="3.2.1.52" evidence="3"/>
<dbReference type="EMBL" id="DS469683">
    <property type="protein sequence ID" value="EDO35946.1"/>
    <property type="molecule type" value="Genomic_DNA"/>
</dbReference>
<evidence type="ECO:0000256" key="1">
    <source>
        <dbReference type="ARBA" id="ARBA00001231"/>
    </source>
</evidence>
<dbReference type="Pfam" id="PF00728">
    <property type="entry name" value="Glyco_hydro_20"/>
    <property type="match status" value="1"/>
</dbReference>
<dbReference type="eggNOG" id="ENOG502QRCP">
    <property type="taxonomic scope" value="Eukaryota"/>
</dbReference>
<evidence type="ECO:0000313" key="7">
    <source>
        <dbReference type="Proteomes" id="UP000001593"/>
    </source>
</evidence>
<dbReference type="InterPro" id="IPR015883">
    <property type="entry name" value="Glyco_hydro_20_cat"/>
</dbReference>
<dbReference type="GO" id="GO:0015929">
    <property type="term" value="F:hexosaminidase activity"/>
    <property type="evidence" value="ECO:0000318"/>
    <property type="project" value="GO_Central"/>
</dbReference>
<sequence length="422" mass="47925">MSRATEYNHCRLVTGVLAFAVAWCVSYGDTNRSAPSATRDTLSRDTVLFNVTKEIAKARQSLQAVTVKLNQAEVRLIQIAKNIQKRPEHRGFLEHKLVHLDFNGAPPRMSYLLELVPFLRSWGATGFLIEYVDMFPFTGNLQFLTSQEAYRSVTKTVSITTLVSRFHCILISESGLVPRVINMANASKITQKSLGTSREEILQFQSACSSYGLIVIPLVQTFGHLEYALRHPRLAHLRETARYTNVLCPNKEGSVPLIKEIIDQVADLHPHSQWLHVGGDEVYNLKTCESCKMDVRNKSAIFLHHMLPVLRHVSNRNLSAIIWDDMMRDWELPQLSLMKGLVEPMLWGYKPTLQGYFSQAMLERYVVVFPRVWLASAFKGAHKPFADFVPIRDRLDNNLKYLELAASLPKETKVMGIALTLN</sequence>
<gene>
    <name evidence="6" type="ORF">NEMVEDRAFT_v1g245803</name>
</gene>
<evidence type="ECO:0000313" key="6">
    <source>
        <dbReference type="EMBL" id="EDO35946.1"/>
    </source>
</evidence>
<reference evidence="6 7" key="1">
    <citation type="journal article" date="2007" name="Science">
        <title>Sea anemone genome reveals ancestral eumetazoan gene repertoire and genomic organization.</title>
        <authorList>
            <person name="Putnam N.H."/>
            <person name="Srivastava M."/>
            <person name="Hellsten U."/>
            <person name="Dirks B."/>
            <person name="Chapman J."/>
            <person name="Salamov A."/>
            <person name="Terry A."/>
            <person name="Shapiro H."/>
            <person name="Lindquist E."/>
            <person name="Kapitonov V.V."/>
            <person name="Jurka J."/>
            <person name="Genikhovich G."/>
            <person name="Grigoriev I.V."/>
            <person name="Lucas S.M."/>
            <person name="Steele R.E."/>
            <person name="Finnerty J.R."/>
            <person name="Technau U."/>
            <person name="Martindale M.Q."/>
            <person name="Rokhsar D.S."/>
        </authorList>
    </citation>
    <scope>NUCLEOTIDE SEQUENCE [LARGE SCALE GENOMIC DNA]</scope>
    <source>
        <strain evidence="7">CH2 X CH6</strain>
    </source>
</reference>
<dbReference type="PANTHER" id="PTHR21040">
    <property type="entry name" value="BCDNA.GH04120"/>
    <property type="match status" value="1"/>
</dbReference>
<feature type="domain" description="Glycoside hydrolase family 20 catalytic" evidence="5">
    <location>
        <begin position="213"/>
        <end position="331"/>
    </location>
</feature>
<evidence type="ECO:0000256" key="3">
    <source>
        <dbReference type="ARBA" id="ARBA00012663"/>
    </source>
</evidence>
<dbReference type="HOGENOM" id="CLU_651008_0_0_1"/>
<dbReference type="GO" id="GO:0005975">
    <property type="term" value="P:carbohydrate metabolic process"/>
    <property type="evidence" value="ECO:0007669"/>
    <property type="project" value="InterPro"/>
</dbReference>
<keyword evidence="7" id="KW-1185">Reference proteome</keyword>
<dbReference type="PhylomeDB" id="A7SK38"/>
<dbReference type="InterPro" id="IPR017853">
    <property type="entry name" value="GH"/>
</dbReference>
<protein>
    <recommendedName>
        <fullName evidence="3">beta-N-acetylhexosaminidase</fullName>
        <ecNumber evidence="3">3.2.1.52</ecNumber>
    </recommendedName>
</protein>
<comment type="catalytic activity">
    <reaction evidence="1">
        <text>Hydrolysis of terminal non-reducing N-acetyl-D-hexosamine residues in N-acetyl-beta-D-hexosaminides.</text>
        <dbReference type="EC" id="3.2.1.52"/>
    </reaction>
</comment>
<dbReference type="InterPro" id="IPR038901">
    <property type="entry name" value="HEXDC-like"/>
</dbReference>